<evidence type="ECO:0000256" key="4">
    <source>
        <dbReference type="ARBA" id="ARBA00022475"/>
    </source>
</evidence>
<feature type="domain" description="ABC transporter" evidence="9">
    <location>
        <begin position="2"/>
        <end position="229"/>
    </location>
</feature>
<dbReference type="PANTHER" id="PTHR43553:SF24">
    <property type="entry name" value="ENERGY-COUPLING FACTOR TRANSPORTER ATP-BINDING PROTEIN ECFA1"/>
    <property type="match status" value="1"/>
</dbReference>
<dbReference type="AlphaFoldDB" id="A0A5R9B4B3"/>
<evidence type="ECO:0000256" key="3">
    <source>
        <dbReference type="ARBA" id="ARBA00022448"/>
    </source>
</evidence>
<dbReference type="InterPro" id="IPR015856">
    <property type="entry name" value="ABC_transpr_CbiO/EcfA_su"/>
</dbReference>
<dbReference type="GO" id="GO:0042626">
    <property type="term" value="F:ATPase-coupled transmembrane transporter activity"/>
    <property type="evidence" value="ECO:0007669"/>
    <property type="project" value="TreeGrafter"/>
</dbReference>
<dbReference type="PANTHER" id="PTHR43553">
    <property type="entry name" value="HEAVY METAL TRANSPORTER"/>
    <property type="match status" value="1"/>
</dbReference>
<keyword evidence="7" id="KW-1278">Translocase</keyword>
<dbReference type="InterPro" id="IPR017871">
    <property type="entry name" value="ABC_transporter-like_CS"/>
</dbReference>
<reference evidence="10 11" key="1">
    <citation type="submission" date="2019-05" db="EMBL/GenBank/DDBJ databases">
        <title>The metagenome of a microbial culture collection derived from dairy environment covers the genomic content of the human microbiome.</title>
        <authorList>
            <person name="Roder T."/>
            <person name="Wuthrich D."/>
            <person name="Sattari Z."/>
            <person name="Von Ah U."/>
            <person name="Bar C."/>
            <person name="Ronchi F."/>
            <person name="Macpherson A.J."/>
            <person name="Ganal-Vonarburg S.C."/>
            <person name="Bruggmann R."/>
            <person name="Vergeres G."/>
        </authorList>
    </citation>
    <scope>NUCLEOTIDE SEQUENCE [LARGE SCALE GENOMIC DNA]</scope>
    <source>
        <strain evidence="10 11">FAM 20833</strain>
    </source>
</reference>
<keyword evidence="4" id="KW-1003">Cell membrane</keyword>
<dbReference type="InterPro" id="IPR003593">
    <property type="entry name" value="AAA+_ATPase"/>
</dbReference>
<evidence type="ECO:0000256" key="2">
    <source>
        <dbReference type="ARBA" id="ARBA00005417"/>
    </source>
</evidence>
<keyword evidence="6 10" id="KW-0067">ATP-binding</keyword>
<keyword evidence="8" id="KW-0472">Membrane</keyword>
<evidence type="ECO:0000313" key="11">
    <source>
        <dbReference type="Proteomes" id="UP000307747"/>
    </source>
</evidence>
<dbReference type="Gene3D" id="3.40.50.300">
    <property type="entry name" value="P-loop containing nucleotide triphosphate hydrolases"/>
    <property type="match status" value="2"/>
</dbReference>
<sequence length="469" mass="53454">MIATKNLRLKYPNGKRKIFDNLSLQINENEKVLLLGPSGSGKSTLLNVLSGIVPNLIDLPIKYDELIIDDSSSVIFQDPDSQFCMPKVDEELAFVLENQQIPRHKMDERIDNALKAVDLKVDKNQYINQLSGGMKQKLAIAETILQQSNTLFLDEPTAMLDVESTAELWGKIKALWQDQTVIIVEHKVNHIWQHMDRVILLNYEGDIIADNTPEEILNEHEDLLTEYGVWHPNAWQYAPPTMHFNSGSSNLDLEFDNVTIKRGKRNLVNIPQLNVGTGEWITITGANGSGKTSLLESMMQLIKYEGRMLVNNRPFNKIKVAAKYMYLVYQNPELQFITSSVYDEVHIQYRNKFNSKQEAETQTEAMLETLNLLSVKSQHPYELSIGQKRRLSVAIALSSSSDFILLDEPTFGLDSHNTFNLIKLFQQRVASGQTIIMVTHDSEIISRYPTRRLHLSHHVIEEMAGDSYV</sequence>
<dbReference type="GO" id="GO:0016887">
    <property type="term" value="F:ATP hydrolysis activity"/>
    <property type="evidence" value="ECO:0007669"/>
    <property type="project" value="InterPro"/>
</dbReference>
<keyword evidence="5" id="KW-0547">Nucleotide-binding</keyword>
<evidence type="ECO:0000256" key="1">
    <source>
        <dbReference type="ARBA" id="ARBA00004202"/>
    </source>
</evidence>
<proteinExistence type="inferred from homology"/>
<dbReference type="KEGG" id="sxl:SXYLSMQ121_1716"/>
<evidence type="ECO:0000259" key="9">
    <source>
        <dbReference type="PROSITE" id="PS50893"/>
    </source>
</evidence>
<feature type="domain" description="ABC transporter" evidence="9">
    <location>
        <begin position="253"/>
        <end position="469"/>
    </location>
</feature>
<evidence type="ECO:0000256" key="6">
    <source>
        <dbReference type="ARBA" id="ARBA00022840"/>
    </source>
</evidence>
<name>A0A5R9B4B3_STAXY</name>
<dbReference type="InterPro" id="IPR027417">
    <property type="entry name" value="P-loop_NTPase"/>
</dbReference>
<evidence type="ECO:0000256" key="7">
    <source>
        <dbReference type="ARBA" id="ARBA00022967"/>
    </source>
</evidence>
<keyword evidence="3" id="KW-0813">Transport</keyword>
<dbReference type="SUPFAM" id="SSF52540">
    <property type="entry name" value="P-loop containing nucleoside triphosphate hydrolases"/>
    <property type="match status" value="2"/>
</dbReference>
<accession>A0A5R9B4B3</accession>
<comment type="subcellular location">
    <subcellularLocation>
        <location evidence="1">Cell membrane</location>
        <topology evidence="1">Peripheral membrane protein</topology>
    </subcellularLocation>
</comment>
<protein>
    <submittedName>
        <fullName evidence="10">ABC transporter ATP-binding protein</fullName>
    </submittedName>
</protein>
<evidence type="ECO:0000313" key="10">
    <source>
        <dbReference type="EMBL" id="TLP91207.1"/>
    </source>
</evidence>
<dbReference type="EMBL" id="VBTJ01000001">
    <property type="protein sequence ID" value="TLP91207.1"/>
    <property type="molecule type" value="Genomic_DNA"/>
</dbReference>
<gene>
    <name evidence="10" type="ORF">FEZ53_02725</name>
</gene>
<dbReference type="PROSITE" id="PS50893">
    <property type="entry name" value="ABC_TRANSPORTER_2"/>
    <property type="match status" value="2"/>
</dbReference>
<dbReference type="RefSeq" id="WP_042362941.1">
    <property type="nucleotide sequence ID" value="NZ_CABIVW010000022.1"/>
</dbReference>
<evidence type="ECO:0000256" key="8">
    <source>
        <dbReference type="ARBA" id="ARBA00023136"/>
    </source>
</evidence>
<dbReference type="OrthoDB" id="501320at2"/>
<dbReference type="SMART" id="SM00382">
    <property type="entry name" value="AAA"/>
    <property type="match status" value="2"/>
</dbReference>
<dbReference type="GO" id="GO:0043190">
    <property type="term" value="C:ATP-binding cassette (ABC) transporter complex"/>
    <property type="evidence" value="ECO:0007669"/>
    <property type="project" value="TreeGrafter"/>
</dbReference>
<dbReference type="Pfam" id="PF00005">
    <property type="entry name" value="ABC_tran"/>
    <property type="match status" value="2"/>
</dbReference>
<dbReference type="PROSITE" id="PS00211">
    <property type="entry name" value="ABC_TRANSPORTER_1"/>
    <property type="match status" value="1"/>
</dbReference>
<dbReference type="InterPro" id="IPR050095">
    <property type="entry name" value="ECF_ABC_transporter_ATP-bd"/>
</dbReference>
<dbReference type="CDD" id="cd03225">
    <property type="entry name" value="ABC_cobalt_CbiO_domain1"/>
    <property type="match status" value="2"/>
</dbReference>
<evidence type="ECO:0000256" key="5">
    <source>
        <dbReference type="ARBA" id="ARBA00022741"/>
    </source>
</evidence>
<dbReference type="InterPro" id="IPR003439">
    <property type="entry name" value="ABC_transporter-like_ATP-bd"/>
</dbReference>
<dbReference type="Proteomes" id="UP000307747">
    <property type="component" value="Unassembled WGS sequence"/>
</dbReference>
<dbReference type="GeneID" id="45497375"/>
<comment type="similarity">
    <text evidence="2">Belongs to the ABC transporter superfamily.</text>
</comment>
<dbReference type="GO" id="GO:0005524">
    <property type="term" value="F:ATP binding"/>
    <property type="evidence" value="ECO:0007669"/>
    <property type="project" value="UniProtKB-KW"/>
</dbReference>
<comment type="caution">
    <text evidence="10">The sequence shown here is derived from an EMBL/GenBank/DDBJ whole genome shotgun (WGS) entry which is preliminary data.</text>
</comment>
<organism evidence="10 11">
    <name type="scientific">Staphylococcus xylosus</name>
    <dbReference type="NCBI Taxonomy" id="1288"/>
    <lineage>
        <taxon>Bacteria</taxon>
        <taxon>Bacillati</taxon>
        <taxon>Bacillota</taxon>
        <taxon>Bacilli</taxon>
        <taxon>Bacillales</taxon>
        <taxon>Staphylococcaceae</taxon>
        <taxon>Staphylococcus</taxon>
    </lineage>
</organism>